<feature type="transmembrane region" description="Helical" evidence="7">
    <location>
        <begin position="282"/>
        <end position="300"/>
    </location>
</feature>
<reference evidence="9" key="1">
    <citation type="submission" date="2020-09" db="EMBL/GenBank/DDBJ databases">
        <title>Bacillus faecalis sp. nov., a moderately halophilic bacterium isolated from cow faeces.</title>
        <authorList>
            <person name="Jiang L."/>
            <person name="Lee J."/>
        </authorList>
    </citation>
    <scope>NUCLEOTIDE SEQUENCE</scope>
    <source>
        <strain evidence="9">AGMB 02131</strain>
    </source>
</reference>
<dbReference type="SUPFAM" id="SSF103481">
    <property type="entry name" value="Multidrug resistance efflux transporter EmrE"/>
    <property type="match status" value="2"/>
</dbReference>
<keyword evidence="5 7" id="KW-1133">Transmembrane helix</keyword>
<feature type="transmembrane region" description="Helical" evidence="7">
    <location>
        <begin position="194"/>
        <end position="216"/>
    </location>
</feature>
<sequence length="309" mass="33938">MRKCGRKVQKFKGYLLVILASSLWGVSGTVAQKLFAEDGVTVEWLVCVRLLLSGVLFLFYAFVKLGRQQVLEVFQHKSSIIHMIIFGIVGMLGVQYTFYAAINEGNAAVATLLQYTAPIFIMIYYLIILKLPPMIVEIIAVVLALGGTFLILTNGSLDTVSVSMTAFWWGISSALALAYYLLHSGHLVRQFPSVIVMGYGMLIGGIVFCFFQNPFSVDTGRWTISTVGSIAFVIIFGTILPFLMYSESLRFITAKETSLLGCTEPLAAIIVSIVWLHTSFGVFQALGSLCIIVMVLLLSLRTKGEKAKA</sequence>
<evidence type="ECO:0000256" key="3">
    <source>
        <dbReference type="ARBA" id="ARBA00022475"/>
    </source>
</evidence>
<feature type="transmembrane region" description="Helical" evidence="7">
    <location>
        <begin position="222"/>
        <end position="245"/>
    </location>
</feature>
<evidence type="ECO:0000259" key="8">
    <source>
        <dbReference type="Pfam" id="PF00892"/>
    </source>
</evidence>
<evidence type="ECO:0000256" key="2">
    <source>
        <dbReference type="ARBA" id="ARBA00007362"/>
    </source>
</evidence>
<dbReference type="GO" id="GO:0005886">
    <property type="term" value="C:plasma membrane"/>
    <property type="evidence" value="ECO:0007669"/>
    <property type="project" value="UniProtKB-SubCell"/>
</dbReference>
<evidence type="ECO:0000256" key="7">
    <source>
        <dbReference type="SAM" id="Phobius"/>
    </source>
</evidence>
<feature type="domain" description="EamA" evidence="8">
    <location>
        <begin position="166"/>
        <end position="299"/>
    </location>
</feature>
<dbReference type="InterPro" id="IPR037185">
    <property type="entry name" value="EmrE-like"/>
</dbReference>
<feature type="transmembrane region" description="Helical" evidence="7">
    <location>
        <begin position="41"/>
        <end position="63"/>
    </location>
</feature>
<keyword evidence="3" id="KW-1003">Cell membrane</keyword>
<dbReference type="EMBL" id="JACXSI010000045">
    <property type="protein sequence ID" value="MBD3109774.1"/>
    <property type="molecule type" value="Genomic_DNA"/>
</dbReference>
<name>A0A927CZ57_9BACI</name>
<protein>
    <submittedName>
        <fullName evidence="9">EamA family transporter</fullName>
    </submittedName>
</protein>
<evidence type="ECO:0000256" key="1">
    <source>
        <dbReference type="ARBA" id="ARBA00004651"/>
    </source>
</evidence>
<dbReference type="AlphaFoldDB" id="A0A927CZ57"/>
<evidence type="ECO:0000313" key="9">
    <source>
        <dbReference type="EMBL" id="MBD3109774.1"/>
    </source>
</evidence>
<gene>
    <name evidence="9" type="ORF">IEO70_15650</name>
</gene>
<organism evidence="9 10">
    <name type="scientific">Peribacillus faecalis</name>
    <dbReference type="NCBI Taxonomy" id="2772559"/>
    <lineage>
        <taxon>Bacteria</taxon>
        <taxon>Bacillati</taxon>
        <taxon>Bacillota</taxon>
        <taxon>Bacilli</taxon>
        <taxon>Bacillales</taxon>
        <taxon>Bacillaceae</taxon>
        <taxon>Peribacillus</taxon>
    </lineage>
</organism>
<evidence type="ECO:0000256" key="5">
    <source>
        <dbReference type="ARBA" id="ARBA00022989"/>
    </source>
</evidence>
<dbReference type="Pfam" id="PF00892">
    <property type="entry name" value="EamA"/>
    <property type="match status" value="2"/>
</dbReference>
<feature type="transmembrane region" description="Helical" evidence="7">
    <location>
        <begin position="257"/>
        <end position="276"/>
    </location>
</feature>
<comment type="caution">
    <text evidence="9">The sequence shown here is derived from an EMBL/GenBank/DDBJ whole genome shotgun (WGS) entry which is preliminary data.</text>
</comment>
<dbReference type="Proteomes" id="UP000602076">
    <property type="component" value="Unassembled WGS sequence"/>
</dbReference>
<keyword evidence="10" id="KW-1185">Reference proteome</keyword>
<keyword evidence="6 7" id="KW-0472">Membrane</keyword>
<keyword evidence="4 7" id="KW-0812">Transmembrane</keyword>
<dbReference type="PANTHER" id="PTHR32322:SF18">
    <property type="entry name" value="S-ADENOSYLMETHIONINE_S-ADENOSYLHOMOCYSTEINE TRANSPORTER"/>
    <property type="match status" value="1"/>
</dbReference>
<feature type="transmembrane region" description="Helical" evidence="7">
    <location>
        <begin position="83"/>
        <end position="102"/>
    </location>
</feature>
<feature type="transmembrane region" description="Helical" evidence="7">
    <location>
        <begin position="134"/>
        <end position="153"/>
    </location>
</feature>
<dbReference type="InterPro" id="IPR000620">
    <property type="entry name" value="EamA_dom"/>
</dbReference>
<feature type="transmembrane region" description="Helical" evidence="7">
    <location>
        <begin position="165"/>
        <end position="182"/>
    </location>
</feature>
<accession>A0A927CZ57</accession>
<comment type="similarity">
    <text evidence="2">Belongs to the EamA transporter family.</text>
</comment>
<evidence type="ECO:0000256" key="4">
    <source>
        <dbReference type="ARBA" id="ARBA00022692"/>
    </source>
</evidence>
<feature type="transmembrane region" description="Helical" evidence="7">
    <location>
        <begin position="108"/>
        <end position="127"/>
    </location>
</feature>
<comment type="subcellular location">
    <subcellularLocation>
        <location evidence="1">Cell membrane</location>
        <topology evidence="1">Multi-pass membrane protein</topology>
    </subcellularLocation>
</comment>
<evidence type="ECO:0000256" key="6">
    <source>
        <dbReference type="ARBA" id="ARBA00023136"/>
    </source>
</evidence>
<dbReference type="InterPro" id="IPR050638">
    <property type="entry name" value="AA-Vitamin_Transporters"/>
</dbReference>
<dbReference type="PANTHER" id="PTHR32322">
    <property type="entry name" value="INNER MEMBRANE TRANSPORTER"/>
    <property type="match status" value="1"/>
</dbReference>
<evidence type="ECO:0000313" key="10">
    <source>
        <dbReference type="Proteomes" id="UP000602076"/>
    </source>
</evidence>
<feature type="domain" description="EamA" evidence="8">
    <location>
        <begin position="12"/>
        <end position="153"/>
    </location>
</feature>
<proteinExistence type="inferred from homology"/>